<feature type="transmembrane region" description="Helical" evidence="1">
    <location>
        <begin position="600"/>
        <end position="621"/>
    </location>
</feature>
<proteinExistence type="predicted"/>
<dbReference type="EMBL" id="CAJNIZ010000002">
    <property type="protein sequence ID" value="CAE7150609.1"/>
    <property type="molecule type" value="Genomic_DNA"/>
</dbReference>
<keyword evidence="1" id="KW-0812">Transmembrane</keyword>
<evidence type="ECO:0000313" key="3">
    <source>
        <dbReference type="Proteomes" id="UP000649617"/>
    </source>
</evidence>
<dbReference type="OrthoDB" id="424065at2759"/>
<dbReference type="AlphaFoldDB" id="A0A812IPC5"/>
<feature type="transmembrane region" description="Helical" evidence="1">
    <location>
        <begin position="531"/>
        <end position="551"/>
    </location>
</feature>
<feature type="transmembrane region" description="Helical" evidence="1">
    <location>
        <begin position="642"/>
        <end position="661"/>
    </location>
</feature>
<evidence type="ECO:0000256" key="1">
    <source>
        <dbReference type="SAM" id="Phobius"/>
    </source>
</evidence>
<dbReference type="Proteomes" id="UP000649617">
    <property type="component" value="Unassembled WGS sequence"/>
</dbReference>
<evidence type="ECO:0000313" key="2">
    <source>
        <dbReference type="EMBL" id="CAE7150609.1"/>
    </source>
</evidence>
<evidence type="ECO:0008006" key="4">
    <source>
        <dbReference type="Google" id="ProtNLM"/>
    </source>
</evidence>
<gene>
    <name evidence="2" type="ORF">SPIL2461_LOCUS179</name>
</gene>
<dbReference type="InterPro" id="IPR009030">
    <property type="entry name" value="Growth_fac_rcpt_cys_sf"/>
</dbReference>
<feature type="transmembrane region" description="Helical" evidence="1">
    <location>
        <begin position="681"/>
        <end position="697"/>
    </location>
</feature>
<dbReference type="SUPFAM" id="SSF57184">
    <property type="entry name" value="Growth factor receptor domain"/>
    <property type="match status" value="1"/>
</dbReference>
<reference evidence="2" key="1">
    <citation type="submission" date="2021-02" db="EMBL/GenBank/DDBJ databases">
        <authorList>
            <person name="Dougan E. K."/>
            <person name="Rhodes N."/>
            <person name="Thang M."/>
            <person name="Chan C."/>
        </authorList>
    </citation>
    <scope>NUCLEOTIDE SEQUENCE</scope>
</reference>
<sequence length="830" mass="91677">YFLRAGVSQVGPGGGAGGFSTLLGQVYFGGRGGRINLQREDFSSWAHDTLPSLVALSEPLSAADSWLYSQARFSISELREIRSASLTPGIWPLGRKVLDTYPCPIGCRATNRYTCVACAPGYYQAMGETGCVPCTQLAKNVFQDSWAGAMCHQCPAGAYCEEGAGRIRGKTDGSDKSTANLSSSMNEADSNAVPGHAICRLSGIVRQGIRTIRWEEAHVQPGLFVFYLTCPLMAIMVRTKKESRNVHSRMDYTNNALDFDSNFCFSGGWLEAKRSHQWLLLGSHRDSRKEAAFSAQTACGNERVFENTHMTFSILAGFTIPLADRFQRCVPEEACLGNNVCFKNNRGVACTSCIEGYTKYESYFAYTTCKQCASTAILFVECFVPAFVQFLIIAMLSKAGMNSAVNRLSLAAPICIALVQGLQMHSTISKALATSGAAREDSALSLALDVLQDADPERGGRANSNTLVRATVASNQLVLANLLRATMEAWTQVHPVTKCSEDPNQRLTLEIERSVYCPQEAFQGLNLARNLVIIFCSVVWVGEFFVHWRTLKDWKYLHVQEKFSLLYLKILPSMWYWRFLDEFRIITAIYWFSDGSLSKNFSFQVVAVMELVYSSLLAWFAPYTRMGADTMLRQKAAISKNLGVVSLLFFLMTWIEPSTVAEEALNRQPFLVSLDAFLDRFAVGDVILSLSGLHIFFSSTMKLLDNRGALSYALKAQTGTPTRCGSVMLRLLRSFPGAHSMMVHHDGESVLLDTRDVPPHQRRKLLIGVASGLRYIFGQSGIFRVGEVRNQIKDATAMARFMIKTSIIHAHAFQTIWKGGVAGLGALGVV</sequence>
<protein>
    <recommendedName>
        <fullName evidence="4">Tyrosine-protein kinase ephrin type A/B receptor-like domain-containing protein</fullName>
    </recommendedName>
</protein>
<name>A0A812IPC5_SYMPI</name>
<feature type="non-terminal residue" evidence="2">
    <location>
        <position position="830"/>
    </location>
</feature>
<comment type="caution">
    <text evidence="2">The sequence shown here is derived from an EMBL/GenBank/DDBJ whole genome shotgun (WGS) entry which is preliminary data.</text>
</comment>
<organism evidence="2 3">
    <name type="scientific">Symbiodinium pilosum</name>
    <name type="common">Dinoflagellate</name>
    <dbReference type="NCBI Taxonomy" id="2952"/>
    <lineage>
        <taxon>Eukaryota</taxon>
        <taxon>Sar</taxon>
        <taxon>Alveolata</taxon>
        <taxon>Dinophyceae</taxon>
        <taxon>Suessiales</taxon>
        <taxon>Symbiodiniaceae</taxon>
        <taxon>Symbiodinium</taxon>
    </lineage>
</organism>
<keyword evidence="3" id="KW-1185">Reference proteome</keyword>
<feature type="transmembrane region" description="Helical" evidence="1">
    <location>
        <begin position="376"/>
        <end position="396"/>
    </location>
</feature>
<keyword evidence="1" id="KW-1133">Transmembrane helix</keyword>
<accession>A0A812IPC5</accession>
<keyword evidence="1" id="KW-0472">Membrane</keyword>